<keyword evidence="2" id="KW-1185">Reference proteome</keyword>
<gene>
    <name evidence="1" type="ORF">BD410DRAFT_847030</name>
</gene>
<dbReference type="VEuPathDB" id="FungiDB:BD410DRAFT_847030"/>
<organism evidence="1 2">
    <name type="scientific">Rickenella mellea</name>
    <dbReference type="NCBI Taxonomy" id="50990"/>
    <lineage>
        <taxon>Eukaryota</taxon>
        <taxon>Fungi</taxon>
        <taxon>Dikarya</taxon>
        <taxon>Basidiomycota</taxon>
        <taxon>Agaricomycotina</taxon>
        <taxon>Agaricomycetes</taxon>
        <taxon>Hymenochaetales</taxon>
        <taxon>Rickenellaceae</taxon>
        <taxon>Rickenella</taxon>
    </lineage>
</organism>
<proteinExistence type="predicted"/>
<evidence type="ECO:0000313" key="2">
    <source>
        <dbReference type="Proteomes" id="UP000294933"/>
    </source>
</evidence>
<dbReference type="EMBL" id="ML170684">
    <property type="protein sequence ID" value="TDL13362.1"/>
    <property type="molecule type" value="Genomic_DNA"/>
</dbReference>
<name>A0A4Y7PEX6_9AGAM</name>
<accession>A0A4Y7PEX6</accession>
<evidence type="ECO:0000313" key="1">
    <source>
        <dbReference type="EMBL" id="TDL13362.1"/>
    </source>
</evidence>
<dbReference type="AlphaFoldDB" id="A0A4Y7PEX6"/>
<protein>
    <submittedName>
        <fullName evidence="1">Uncharacterized protein</fullName>
    </submittedName>
</protein>
<sequence>MHVYSLTVPRSDNAIYLPAVADLEDDISEKDSSDKDSESDLTTALTNIAIDEEEETEREGVRDDENETIVRKEGKVRGRDISFGYFYVQGDKLMDLPPAPSDVQAGDVFVHRVFRKTQLWIRDVGTWKPVKIGYERTLGGENRRLSVSSSGVVAWVSLTYNRKKVAKQGRV</sequence>
<reference evidence="1 2" key="1">
    <citation type="submission" date="2018-06" db="EMBL/GenBank/DDBJ databases">
        <title>A transcriptomic atlas of mushroom development highlights an independent origin of complex multicellularity.</title>
        <authorList>
            <consortium name="DOE Joint Genome Institute"/>
            <person name="Krizsan K."/>
            <person name="Almasi E."/>
            <person name="Merenyi Z."/>
            <person name="Sahu N."/>
            <person name="Viragh M."/>
            <person name="Koszo T."/>
            <person name="Mondo S."/>
            <person name="Kiss B."/>
            <person name="Balint B."/>
            <person name="Kues U."/>
            <person name="Barry K."/>
            <person name="Hegedus J.C."/>
            <person name="Henrissat B."/>
            <person name="Johnson J."/>
            <person name="Lipzen A."/>
            <person name="Ohm R."/>
            <person name="Nagy I."/>
            <person name="Pangilinan J."/>
            <person name="Yan J."/>
            <person name="Xiong Y."/>
            <person name="Grigoriev I.V."/>
            <person name="Hibbett D.S."/>
            <person name="Nagy L.G."/>
        </authorList>
    </citation>
    <scope>NUCLEOTIDE SEQUENCE [LARGE SCALE GENOMIC DNA]</scope>
    <source>
        <strain evidence="1 2">SZMC22713</strain>
    </source>
</reference>
<dbReference type="Proteomes" id="UP000294933">
    <property type="component" value="Unassembled WGS sequence"/>
</dbReference>